<dbReference type="Gene3D" id="3.40.50.20">
    <property type="match status" value="1"/>
</dbReference>
<gene>
    <name evidence="2" type="ORF">FOE67_26825</name>
</gene>
<dbReference type="InterPro" id="IPR016185">
    <property type="entry name" value="PreATP-grasp_dom_sf"/>
</dbReference>
<dbReference type="Proteomes" id="UP000530234">
    <property type="component" value="Unassembled WGS sequence"/>
</dbReference>
<evidence type="ECO:0000313" key="3">
    <source>
        <dbReference type="Proteomes" id="UP000530234"/>
    </source>
</evidence>
<proteinExistence type="predicted"/>
<reference evidence="3" key="1">
    <citation type="submission" date="2019-10" db="EMBL/GenBank/DDBJ databases">
        <title>Streptomyces sp. nov., a novel actinobacterium isolated from alkaline environment.</title>
        <authorList>
            <person name="Golinska P."/>
        </authorList>
    </citation>
    <scope>NUCLEOTIDE SEQUENCE [LARGE SCALE GENOMIC DNA]</scope>
    <source>
        <strain evidence="3">DSM 42108</strain>
    </source>
</reference>
<evidence type="ECO:0000259" key="1">
    <source>
        <dbReference type="Pfam" id="PF02844"/>
    </source>
</evidence>
<dbReference type="Pfam" id="PF02844">
    <property type="entry name" value="GARS_N"/>
    <property type="match status" value="1"/>
</dbReference>
<dbReference type="GO" id="GO:0009113">
    <property type="term" value="P:purine nucleobase biosynthetic process"/>
    <property type="evidence" value="ECO:0007669"/>
    <property type="project" value="InterPro"/>
</dbReference>
<evidence type="ECO:0000313" key="2">
    <source>
        <dbReference type="EMBL" id="MBB0233007.1"/>
    </source>
</evidence>
<name>A0A7W3T8R0_9ACTN</name>
<dbReference type="EMBL" id="VKHS01001387">
    <property type="protein sequence ID" value="MBB0233007.1"/>
    <property type="molecule type" value="Genomic_DNA"/>
</dbReference>
<dbReference type="AlphaFoldDB" id="A0A7W3T8R0"/>
<sequence>MRILVIGGGAREHALCHALSRELPAP</sequence>
<feature type="domain" description="Phosphoribosylglycinamide synthetase N-terminal" evidence="1">
    <location>
        <begin position="1"/>
        <end position="22"/>
    </location>
</feature>
<feature type="non-terminal residue" evidence="2">
    <location>
        <position position="26"/>
    </location>
</feature>
<accession>A0A7W3T8R0</accession>
<keyword evidence="3" id="KW-1185">Reference proteome</keyword>
<dbReference type="GO" id="GO:0004637">
    <property type="term" value="F:phosphoribosylamine-glycine ligase activity"/>
    <property type="evidence" value="ECO:0007669"/>
    <property type="project" value="InterPro"/>
</dbReference>
<comment type="caution">
    <text evidence="2">The sequence shown here is derived from an EMBL/GenBank/DDBJ whole genome shotgun (WGS) entry which is preliminary data.</text>
</comment>
<organism evidence="2 3">
    <name type="scientific">Streptomyces calidiresistens</name>
    <dbReference type="NCBI Taxonomy" id="1485586"/>
    <lineage>
        <taxon>Bacteria</taxon>
        <taxon>Bacillati</taxon>
        <taxon>Actinomycetota</taxon>
        <taxon>Actinomycetes</taxon>
        <taxon>Kitasatosporales</taxon>
        <taxon>Streptomycetaceae</taxon>
        <taxon>Streptomyces</taxon>
    </lineage>
</organism>
<dbReference type="InterPro" id="IPR020562">
    <property type="entry name" value="PRibGlycinamide_synth_N"/>
</dbReference>
<protein>
    <recommendedName>
        <fullName evidence="1">Phosphoribosylglycinamide synthetase N-terminal domain-containing protein</fullName>
    </recommendedName>
</protein>
<dbReference type="SUPFAM" id="SSF52440">
    <property type="entry name" value="PreATP-grasp domain"/>
    <property type="match status" value="1"/>
</dbReference>